<dbReference type="Proteomes" id="UP001153404">
    <property type="component" value="Unassembled WGS sequence"/>
</dbReference>
<organism evidence="3 4">
    <name type="scientific">Cohnella rhizosphaerae</name>
    <dbReference type="NCBI Taxonomy" id="1457232"/>
    <lineage>
        <taxon>Bacteria</taxon>
        <taxon>Bacillati</taxon>
        <taxon>Bacillota</taxon>
        <taxon>Bacilli</taxon>
        <taxon>Bacillales</taxon>
        <taxon>Paenibacillaceae</taxon>
        <taxon>Cohnella</taxon>
    </lineage>
</organism>
<protein>
    <submittedName>
        <fullName evidence="3">Cell wall hydrolase</fullName>
    </submittedName>
</protein>
<feature type="domain" description="LysM" evidence="2">
    <location>
        <begin position="156"/>
        <end position="199"/>
    </location>
</feature>
<keyword evidence="1" id="KW-0732">Signal</keyword>
<name>A0A9X4KS16_9BACL</name>
<dbReference type="PROSITE" id="PS51782">
    <property type="entry name" value="LYSM"/>
    <property type="match status" value="1"/>
</dbReference>
<gene>
    <name evidence="3" type="ORF">OMP40_09170</name>
</gene>
<dbReference type="InterPro" id="IPR042047">
    <property type="entry name" value="SleB_dom1"/>
</dbReference>
<dbReference type="InterPro" id="IPR036779">
    <property type="entry name" value="LysM_dom_sf"/>
</dbReference>
<evidence type="ECO:0000256" key="1">
    <source>
        <dbReference type="SAM" id="SignalP"/>
    </source>
</evidence>
<evidence type="ECO:0000313" key="3">
    <source>
        <dbReference type="EMBL" id="MDG0809498.1"/>
    </source>
</evidence>
<dbReference type="Pfam" id="PF01476">
    <property type="entry name" value="LysM"/>
    <property type="match status" value="1"/>
</dbReference>
<dbReference type="GO" id="GO:0016787">
    <property type="term" value="F:hydrolase activity"/>
    <property type="evidence" value="ECO:0007669"/>
    <property type="project" value="UniProtKB-KW"/>
</dbReference>
<accession>A0A9X4KS16</accession>
<keyword evidence="3" id="KW-0378">Hydrolase</keyword>
<evidence type="ECO:0000259" key="2">
    <source>
        <dbReference type="PROSITE" id="PS51782"/>
    </source>
</evidence>
<dbReference type="InterPro" id="IPR012854">
    <property type="entry name" value="Cu_amine_oxidase-like_N"/>
</dbReference>
<dbReference type="SUPFAM" id="SSF55383">
    <property type="entry name" value="Copper amine oxidase, domain N"/>
    <property type="match status" value="1"/>
</dbReference>
<dbReference type="Gene3D" id="3.30.457.10">
    <property type="entry name" value="Copper amine oxidase-like, N-terminal domain"/>
    <property type="match status" value="1"/>
</dbReference>
<dbReference type="InterPro" id="IPR036582">
    <property type="entry name" value="Mao_N_sf"/>
</dbReference>
<feature type="chain" id="PRO_5040853706" evidence="1">
    <location>
        <begin position="29"/>
        <end position="371"/>
    </location>
</feature>
<feature type="signal peptide" evidence="1">
    <location>
        <begin position="1"/>
        <end position="28"/>
    </location>
</feature>
<keyword evidence="4" id="KW-1185">Reference proteome</keyword>
<dbReference type="AlphaFoldDB" id="A0A9X4KS16"/>
<dbReference type="Pfam" id="PF07486">
    <property type="entry name" value="Hydrolase_2"/>
    <property type="match status" value="1"/>
</dbReference>
<dbReference type="EMBL" id="JAPDIA010000003">
    <property type="protein sequence ID" value="MDG0809498.1"/>
    <property type="molecule type" value="Genomic_DNA"/>
</dbReference>
<dbReference type="Pfam" id="PF07833">
    <property type="entry name" value="Cu_amine_oxidN1"/>
    <property type="match status" value="1"/>
</dbReference>
<dbReference type="InterPro" id="IPR018392">
    <property type="entry name" value="LysM"/>
</dbReference>
<dbReference type="Gene3D" id="1.10.10.2520">
    <property type="entry name" value="Cell wall hydrolase SleB, domain 1"/>
    <property type="match status" value="1"/>
</dbReference>
<reference evidence="3" key="1">
    <citation type="submission" date="2022-10" db="EMBL/GenBank/DDBJ databases">
        <title>Comparative genomic analysis of Cohnella hashimotonis sp. nov., isolated from the International Space Station.</title>
        <authorList>
            <person name="Simpson A."/>
            <person name="Venkateswaran K."/>
        </authorList>
    </citation>
    <scope>NUCLEOTIDE SEQUENCE</scope>
    <source>
        <strain evidence="3">DSM 28161</strain>
    </source>
</reference>
<proteinExistence type="predicted"/>
<dbReference type="SMART" id="SM00257">
    <property type="entry name" value="LysM"/>
    <property type="match status" value="1"/>
</dbReference>
<dbReference type="SUPFAM" id="SSF54106">
    <property type="entry name" value="LysM domain"/>
    <property type="match status" value="1"/>
</dbReference>
<evidence type="ECO:0000313" key="4">
    <source>
        <dbReference type="Proteomes" id="UP001153404"/>
    </source>
</evidence>
<dbReference type="RefSeq" id="WP_277530828.1">
    <property type="nucleotide sequence ID" value="NZ_JAPDIA010000003.1"/>
</dbReference>
<dbReference type="Gene3D" id="3.10.350.10">
    <property type="entry name" value="LysM domain"/>
    <property type="match status" value="1"/>
</dbReference>
<dbReference type="CDD" id="cd00118">
    <property type="entry name" value="LysM"/>
    <property type="match status" value="1"/>
</dbReference>
<sequence>MKLIQRLTRIAILALALVLALGTGAAFASANSANSTNSTISALYIADMKVELNQNLWTIGGWTYAPVKELADLMRWTLEYDGESGRTTIRNDLGDALAFKAGSSDVALNGRTYDIGGTVRLKDGVTYAPLRVVAESMHASVGWKDQEKIAVLRQEALYTVAAGDTLWRIAEAHDTTATALKVRNGLSSEALAVGQQLKVVAPTFLDPDVTEQKSSAAAAEAIDPAELTLLAKLVEAEAGSEPYAGKLAVASVVMNRLHNDRYPDTLRGVIYAPGQFSPAGNGSLERETPSKDSLKAAKAALSGENNVPGALSFFNPQLEPAKAKRLKAIKKNRPSCVRLANGSGKYVERERGRCPALCRFGASAFDWVNCL</sequence>
<dbReference type="InterPro" id="IPR011105">
    <property type="entry name" value="Cell_wall_hydrolase_SleB"/>
</dbReference>
<comment type="caution">
    <text evidence="3">The sequence shown here is derived from an EMBL/GenBank/DDBJ whole genome shotgun (WGS) entry which is preliminary data.</text>
</comment>